<dbReference type="InterPro" id="IPR014746">
    <property type="entry name" value="Gln_synth/guanido_kin_cat_dom"/>
</dbReference>
<protein>
    <recommendedName>
        <fullName evidence="3">Glutamate--cysteine ligase</fullName>
    </recommendedName>
</protein>
<dbReference type="EMBL" id="CP006868">
    <property type="protein sequence ID" value="UXD22442.1"/>
    <property type="molecule type" value="Genomic_DNA"/>
</dbReference>
<dbReference type="KEGG" id="ipc:IPA_04835"/>
<name>A0A977PKW2_9CREN</name>
<dbReference type="SUPFAM" id="SSF55931">
    <property type="entry name" value="Glutamine synthetase/guanido kinase"/>
    <property type="match status" value="1"/>
</dbReference>
<sequence>MLGLEIETLITKNGNLVTRSIWEETLTSEDSIIKDPCSRQPVGFKKDFGIVKTDTTSAIVEVSIEPGPLEAILNRAEDFYLWLEGLGYTSLDVAYLPPPGIRWYLKNATPRGHYRLLQWYGYNHHKIATMASTQIWIDVGKEDLPMVLNALNVASPFLISKYSNSPCCGWKEYRVRAWIDFASNSWAAIPDAWAPYSYSSWYEVLSRLFSGVPQEAEPCKDLSLHTFESLSHELLEFNEVKARDVSMGVVKANNIEILEGMQRWNFGPAIARWKSSLPRSDWLFSFLEGDISSFINSLDKVMIEVRLFPKLSLSRLHEAILDVLMIAENSSELDMMNPNVLKHLYIRAARGEDLPSYYTRMVERVLRR</sequence>
<organism evidence="1 2">
    <name type="scientific">Ignicoccus pacificus DSM 13166</name>
    <dbReference type="NCBI Taxonomy" id="940294"/>
    <lineage>
        <taxon>Archaea</taxon>
        <taxon>Thermoproteota</taxon>
        <taxon>Thermoprotei</taxon>
        <taxon>Desulfurococcales</taxon>
        <taxon>Desulfurococcaceae</taxon>
        <taxon>Ignicoccus</taxon>
    </lineage>
</organism>
<proteinExistence type="predicted"/>
<accession>A0A977PKW2</accession>
<dbReference type="Gene3D" id="3.30.590.20">
    <property type="match status" value="1"/>
</dbReference>
<dbReference type="GO" id="GO:0003824">
    <property type="term" value="F:catalytic activity"/>
    <property type="evidence" value="ECO:0007669"/>
    <property type="project" value="InterPro"/>
</dbReference>
<evidence type="ECO:0008006" key="3">
    <source>
        <dbReference type="Google" id="ProtNLM"/>
    </source>
</evidence>
<evidence type="ECO:0000313" key="2">
    <source>
        <dbReference type="Proteomes" id="UP001063698"/>
    </source>
</evidence>
<dbReference type="AlphaFoldDB" id="A0A977PKW2"/>
<dbReference type="Proteomes" id="UP001063698">
    <property type="component" value="Chromosome"/>
</dbReference>
<reference evidence="1" key="1">
    <citation type="submission" date="2013-11" db="EMBL/GenBank/DDBJ databases">
        <title>Comparative genomics of Ignicoccus.</title>
        <authorList>
            <person name="Podar M."/>
        </authorList>
    </citation>
    <scope>NUCLEOTIDE SEQUENCE</scope>
    <source>
        <strain evidence="1">DSM 13166</strain>
    </source>
</reference>
<keyword evidence="2" id="KW-1185">Reference proteome</keyword>
<evidence type="ECO:0000313" key="1">
    <source>
        <dbReference type="EMBL" id="UXD22442.1"/>
    </source>
</evidence>
<gene>
    <name evidence="1" type="ORF">IPA_04835</name>
</gene>